<dbReference type="SMART" id="SM00479">
    <property type="entry name" value="EXOIII"/>
    <property type="match status" value="1"/>
</dbReference>
<dbReference type="InterPro" id="IPR012337">
    <property type="entry name" value="RNaseH-like_sf"/>
</dbReference>
<proteinExistence type="predicted"/>
<keyword evidence="1" id="KW-0540">Nuclease</keyword>
<keyword evidence="6" id="KW-1185">Reference proteome</keyword>
<evidence type="ECO:0000256" key="2">
    <source>
        <dbReference type="ARBA" id="ARBA00022801"/>
    </source>
</evidence>
<evidence type="ECO:0000259" key="4">
    <source>
        <dbReference type="SMART" id="SM00479"/>
    </source>
</evidence>
<evidence type="ECO:0000313" key="5">
    <source>
        <dbReference type="EMBL" id="MEM0514483.1"/>
    </source>
</evidence>
<keyword evidence="3 5" id="KW-0269">Exonuclease</keyword>
<dbReference type="CDD" id="cd06127">
    <property type="entry name" value="DEDDh"/>
    <property type="match status" value="1"/>
</dbReference>
<evidence type="ECO:0000313" key="6">
    <source>
        <dbReference type="Proteomes" id="UP001447008"/>
    </source>
</evidence>
<protein>
    <submittedName>
        <fullName evidence="5">3'-5' exonuclease</fullName>
    </submittedName>
</protein>
<accession>A0ABU9MU25</accession>
<dbReference type="PANTHER" id="PTHR30231:SF4">
    <property type="entry name" value="PROTEIN NEN2"/>
    <property type="match status" value="1"/>
</dbReference>
<sequence>MSDHLIDWPARYQQLANTAQHPQLQQFYRAGIASGEQPLGETQFVALDFETTGLDSAGDEIVSIGLVPFTWHRIYCRQARHWLVQPKRNLAEQSIVIHGITHSEVEDAPDLSKVLEPLLAAIAAKVVVVHYHAIERPFLANSLLRRINESIEFAIIDTMEIERRALQARRGFIGRLLGEKIGSLRLSDCRARYNLPAYGVHNAMTDALATAELLQAQLRYHYRSDTQLNQLWM</sequence>
<reference evidence="5 6" key="1">
    <citation type="submission" date="2024-03" db="EMBL/GenBank/DDBJ databases">
        <title>Pseudoalteromonas qingdaonensis sp. nov., isolated from the intestines of marine benthic organisms.</title>
        <authorList>
            <person name="Lin X."/>
            <person name="Fang S."/>
            <person name="Hu X."/>
        </authorList>
    </citation>
    <scope>NUCLEOTIDE SEQUENCE [LARGE SCALE GENOMIC DNA]</scope>
    <source>
        <strain evidence="5 6">YIC-827</strain>
    </source>
</reference>
<dbReference type="PANTHER" id="PTHR30231">
    <property type="entry name" value="DNA POLYMERASE III SUBUNIT EPSILON"/>
    <property type="match status" value="1"/>
</dbReference>
<organism evidence="5 6">
    <name type="scientific">Pseudoalteromonas qingdaonensis</name>
    <dbReference type="NCBI Taxonomy" id="3131913"/>
    <lineage>
        <taxon>Bacteria</taxon>
        <taxon>Pseudomonadati</taxon>
        <taxon>Pseudomonadota</taxon>
        <taxon>Gammaproteobacteria</taxon>
        <taxon>Alteromonadales</taxon>
        <taxon>Pseudoalteromonadaceae</taxon>
        <taxon>Pseudoalteromonas</taxon>
    </lineage>
</organism>
<dbReference type="InterPro" id="IPR036397">
    <property type="entry name" value="RNaseH_sf"/>
</dbReference>
<dbReference type="Gene3D" id="3.30.420.10">
    <property type="entry name" value="Ribonuclease H-like superfamily/Ribonuclease H"/>
    <property type="match status" value="1"/>
</dbReference>
<dbReference type="InterPro" id="IPR013520">
    <property type="entry name" value="Ribonucl_H"/>
</dbReference>
<comment type="caution">
    <text evidence="5">The sequence shown here is derived from an EMBL/GenBank/DDBJ whole genome shotgun (WGS) entry which is preliminary data.</text>
</comment>
<feature type="domain" description="Exonuclease" evidence="4">
    <location>
        <begin position="43"/>
        <end position="223"/>
    </location>
</feature>
<dbReference type="Pfam" id="PF00929">
    <property type="entry name" value="RNase_T"/>
    <property type="match status" value="1"/>
</dbReference>
<dbReference type="GO" id="GO:0004527">
    <property type="term" value="F:exonuclease activity"/>
    <property type="evidence" value="ECO:0007669"/>
    <property type="project" value="UniProtKB-KW"/>
</dbReference>
<dbReference type="NCBIfam" id="NF006602">
    <property type="entry name" value="PRK09146.1"/>
    <property type="match status" value="1"/>
</dbReference>
<evidence type="ECO:0000256" key="1">
    <source>
        <dbReference type="ARBA" id="ARBA00022722"/>
    </source>
</evidence>
<dbReference type="EMBL" id="JBCGCU010000002">
    <property type="protein sequence ID" value="MEM0514483.1"/>
    <property type="molecule type" value="Genomic_DNA"/>
</dbReference>
<name>A0ABU9MU25_9GAMM</name>
<keyword evidence="2" id="KW-0378">Hydrolase</keyword>
<dbReference type="RefSeq" id="WP_342676383.1">
    <property type="nucleotide sequence ID" value="NZ_JBCGCU010000002.1"/>
</dbReference>
<dbReference type="Proteomes" id="UP001447008">
    <property type="component" value="Unassembled WGS sequence"/>
</dbReference>
<gene>
    <name evidence="5" type="ORF">WCN91_03365</name>
</gene>
<evidence type="ECO:0000256" key="3">
    <source>
        <dbReference type="ARBA" id="ARBA00022839"/>
    </source>
</evidence>
<dbReference type="SUPFAM" id="SSF53098">
    <property type="entry name" value="Ribonuclease H-like"/>
    <property type="match status" value="1"/>
</dbReference>